<reference evidence="1" key="1">
    <citation type="submission" date="2023-04" db="EMBL/GenBank/DDBJ databases">
        <title>Ambrosiozyma monospora NBRC 10751.</title>
        <authorList>
            <person name="Ichikawa N."/>
            <person name="Sato H."/>
            <person name="Tonouchi N."/>
        </authorList>
    </citation>
    <scope>NUCLEOTIDE SEQUENCE</scope>
    <source>
        <strain evidence="1">NBRC 10751</strain>
    </source>
</reference>
<dbReference type="Proteomes" id="UP001165064">
    <property type="component" value="Unassembled WGS sequence"/>
</dbReference>
<comment type="caution">
    <text evidence="1">The sequence shown here is derived from an EMBL/GenBank/DDBJ whole genome shotgun (WGS) entry which is preliminary data.</text>
</comment>
<keyword evidence="2" id="KW-1185">Reference proteome</keyword>
<sequence>MTLPVSATPSSSLQNSSSNPNANDQNKSGLSTKNRNIIIGVVVGLGIPILALIAAILFFLYKKKQQSKNRYVDSNGIDIGYLEFGNSIWDKLCFWRMPSSSTPSQARKRNAEDFGLFDEDEDDLVNAKQRGNGKANGGGNEKGLDGEVPGETGFVVNRAKSLRLSSHF</sequence>
<proteinExistence type="predicted"/>
<name>A0ACB5SV52_AMBMO</name>
<dbReference type="EMBL" id="BSXS01000802">
    <property type="protein sequence ID" value="GME73974.1"/>
    <property type="molecule type" value="Genomic_DNA"/>
</dbReference>
<gene>
    <name evidence="1" type="ORF">Amon02_000160200</name>
</gene>
<protein>
    <submittedName>
        <fullName evidence="1">Unnamed protein product</fullName>
    </submittedName>
</protein>
<evidence type="ECO:0000313" key="2">
    <source>
        <dbReference type="Proteomes" id="UP001165064"/>
    </source>
</evidence>
<organism evidence="1 2">
    <name type="scientific">Ambrosiozyma monospora</name>
    <name type="common">Yeast</name>
    <name type="synonym">Endomycopsis monosporus</name>
    <dbReference type="NCBI Taxonomy" id="43982"/>
    <lineage>
        <taxon>Eukaryota</taxon>
        <taxon>Fungi</taxon>
        <taxon>Dikarya</taxon>
        <taxon>Ascomycota</taxon>
        <taxon>Saccharomycotina</taxon>
        <taxon>Pichiomycetes</taxon>
        <taxon>Pichiales</taxon>
        <taxon>Pichiaceae</taxon>
        <taxon>Ambrosiozyma</taxon>
    </lineage>
</organism>
<accession>A0ACB5SV52</accession>
<evidence type="ECO:0000313" key="1">
    <source>
        <dbReference type="EMBL" id="GME73974.1"/>
    </source>
</evidence>